<evidence type="ECO:0000313" key="3">
    <source>
        <dbReference type="Proteomes" id="UP000236291"/>
    </source>
</evidence>
<reference evidence="2 3" key="1">
    <citation type="journal article" date="2014" name="Am. J. Bot.">
        <title>Genome assembly and annotation for red clover (Trifolium pratense; Fabaceae).</title>
        <authorList>
            <person name="Istvanek J."/>
            <person name="Jaros M."/>
            <person name="Krenek A."/>
            <person name="Repkova J."/>
        </authorList>
    </citation>
    <scope>NUCLEOTIDE SEQUENCE [LARGE SCALE GENOMIC DNA]</scope>
    <source>
        <strain evidence="3">cv. Tatra</strain>
        <tissue evidence="2">Young leaves</tissue>
    </source>
</reference>
<keyword evidence="2" id="KW-0067">ATP-binding</keyword>
<feature type="domain" description="Helitron helicase-like" evidence="1">
    <location>
        <begin position="198"/>
        <end position="361"/>
    </location>
</feature>
<keyword evidence="2" id="KW-0347">Helicase</keyword>
<dbReference type="EMBL" id="ASHM01045136">
    <property type="protein sequence ID" value="PNX83896.1"/>
    <property type="molecule type" value="Genomic_DNA"/>
</dbReference>
<sequence length="375" mass="43338">MNNGRSPPMFVLNGENYHQIGSLLPFPGKPPKFAQLYVYDTDNEISNRMASVRMVDGSSSVKAGIVSDIKDMLDDCNKYVKTYRAVRNTLIENNVPSLKLRILRKRSRDGRTYSLPTASEVAVLVVGDFDASDFDRDIILETQSGLLKRISSFDPIYLPLQYPLLFPRGEDGFRPDILFSDKAKKKDMKRKFVSQKEWVAYRIQQRERDQSTIVFSKRLFQQFLVDCYSMIEHARLRWARDHQKELRSELYKGLAEAVLRGETNPATTGKRVVLPSTFVGGPRYMIQNYQDAMAICGWIGYPDLFITFTCNHKWPELVEFLKLHNLNPEDRPDLASRLFKVKLHRLIKEIKKGQIFGEVKAGKYISYLKHLNLLI</sequence>
<dbReference type="PANTHER" id="PTHR45786:SF74">
    <property type="entry name" value="ATP-DEPENDENT DNA HELICASE"/>
    <property type="match status" value="1"/>
</dbReference>
<evidence type="ECO:0000313" key="2">
    <source>
        <dbReference type="EMBL" id="PNX83896.1"/>
    </source>
</evidence>
<dbReference type="InterPro" id="IPR025476">
    <property type="entry name" value="Helitron_helicase-like"/>
</dbReference>
<name>A0A2K3LZD8_TRIPR</name>
<dbReference type="AlphaFoldDB" id="A0A2K3LZD8"/>
<dbReference type="PANTHER" id="PTHR45786">
    <property type="entry name" value="DNA BINDING PROTEIN-LIKE"/>
    <property type="match status" value="1"/>
</dbReference>
<comment type="caution">
    <text evidence="2">The sequence shown here is derived from an EMBL/GenBank/DDBJ whole genome shotgun (WGS) entry which is preliminary data.</text>
</comment>
<dbReference type="Pfam" id="PF14214">
    <property type="entry name" value="Helitron_like_N"/>
    <property type="match status" value="1"/>
</dbReference>
<dbReference type="Proteomes" id="UP000236291">
    <property type="component" value="Unassembled WGS sequence"/>
</dbReference>
<protein>
    <submittedName>
        <fullName evidence="2">ATP-dependent DNA helicase PIF1</fullName>
    </submittedName>
</protein>
<keyword evidence="2" id="KW-0547">Nucleotide-binding</keyword>
<gene>
    <name evidence="2" type="ORF">L195_g039946</name>
</gene>
<dbReference type="ExpressionAtlas" id="A0A2K3LZD8">
    <property type="expression patterns" value="baseline"/>
</dbReference>
<reference evidence="2 3" key="2">
    <citation type="journal article" date="2017" name="Front. Plant Sci.">
        <title>Gene Classification and Mining of Molecular Markers Useful in Red Clover (Trifolium pratense) Breeding.</title>
        <authorList>
            <person name="Istvanek J."/>
            <person name="Dluhosova J."/>
            <person name="Dluhos P."/>
            <person name="Patkova L."/>
            <person name="Nedelnik J."/>
            <person name="Repkova J."/>
        </authorList>
    </citation>
    <scope>NUCLEOTIDE SEQUENCE [LARGE SCALE GENOMIC DNA]</scope>
    <source>
        <strain evidence="3">cv. Tatra</strain>
        <tissue evidence="2">Young leaves</tissue>
    </source>
</reference>
<dbReference type="STRING" id="57577.A0A2K3LZD8"/>
<evidence type="ECO:0000259" key="1">
    <source>
        <dbReference type="Pfam" id="PF14214"/>
    </source>
</evidence>
<dbReference type="GO" id="GO:0004386">
    <property type="term" value="F:helicase activity"/>
    <property type="evidence" value="ECO:0007669"/>
    <property type="project" value="UniProtKB-KW"/>
</dbReference>
<proteinExistence type="predicted"/>
<organism evidence="2 3">
    <name type="scientific">Trifolium pratense</name>
    <name type="common">Red clover</name>
    <dbReference type="NCBI Taxonomy" id="57577"/>
    <lineage>
        <taxon>Eukaryota</taxon>
        <taxon>Viridiplantae</taxon>
        <taxon>Streptophyta</taxon>
        <taxon>Embryophyta</taxon>
        <taxon>Tracheophyta</taxon>
        <taxon>Spermatophyta</taxon>
        <taxon>Magnoliopsida</taxon>
        <taxon>eudicotyledons</taxon>
        <taxon>Gunneridae</taxon>
        <taxon>Pentapetalae</taxon>
        <taxon>rosids</taxon>
        <taxon>fabids</taxon>
        <taxon>Fabales</taxon>
        <taxon>Fabaceae</taxon>
        <taxon>Papilionoideae</taxon>
        <taxon>50 kb inversion clade</taxon>
        <taxon>NPAAA clade</taxon>
        <taxon>Hologalegina</taxon>
        <taxon>IRL clade</taxon>
        <taxon>Trifolieae</taxon>
        <taxon>Trifolium</taxon>
    </lineage>
</organism>
<accession>A0A2K3LZD8</accession>
<keyword evidence="2" id="KW-0378">Hydrolase</keyword>